<evidence type="ECO:0000256" key="5">
    <source>
        <dbReference type="ARBA" id="ARBA00022984"/>
    </source>
</evidence>
<dbReference type="PANTHER" id="PTHR43486">
    <property type="entry name" value="LIPID II FLIPPASE MURJ-RELATED"/>
    <property type="match status" value="1"/>
</dbReference>
<dbReference type="EMBL" id="JBEWZI010000002">
    <property type="protein sequence ID" value="MET7013164.1"/>
    <property type="molecule type" value="Genomic_DNA"/>
</dbReference>
<evidence type="ECO:0000256" key="7">
    <source>
        <dbReference type="ARBA" id="ARBA00023136"/>
    </source>
</evidence>
<feature type="transmembrane region" description="Helical" evidence="10">
    <location>
        <begin position="94"/>
        <end position="120"/>
    </location>
</feature>
<feature type="transmembrane region" description="Helical" evidence="10">
    <location>
        <begin position="52"/>
        <end position="73"/>
    </location>
</feature>
<dbReference type="Pfam" id="PF03023">
    <property type="entry name" value="MurJ"/>
    <property type="match status" value="1"/>
</dbReference>
<accession>A0ABV2TGW3</accession>
<keyword evidence="12" id="KW-1185">Reference proteome</keyword>
<feature type="transmembrane region" description="Helical" evidence="10">
    <location>
        <begin position="304"/>
        <end position="327"/>
    </location>
</feature>
<evidence type="ECO:0000313" key="12">
    <source>
        <dbReference type="Proteomes" id="UP001549691"/>
    </source>
</evidence>
<feature type="transmembrane region" description="Helical" evidence="10">
    <location>
        <begin position="401"/>
        <end position="424"/>
    </location>
</feature>
<dbReference type="PRINTS" id="PR01806">
    <property type="entry name" value="VIRFACTRMVIN"/>
</dbReference>
<name>A0ABV2TGW3_9RHOO</name>
<evidence type="ECO:0000256" key="1">
    <source>
        <dbReference type="ARBA" id="ARBA00004651"/>
    </source>
</evidence>
<dbReference type="PANTHER" id="PTHR43486:SF1">
    <property type="entry name" value="LIPID II FLIPPASE MURJ-RELATED"/>
    <property type="match status" value="1"/>
</dbReference>
<feature type="transmembrane region" description="Helical" evidence="10">
    <location>
        <begin position="12"/>
        <end position="32"/>
    </location>
</feature>
<feature type="transmembrane region" description="Helical" evidence="10">
    <location>
        <begin position="347"/>
        <end position="368"/>
    </location>
</feature>
<feature type="transmembrane region" description="Helical" evidence="10">
    <location>
        <begin position="225"/>
        <end position="245"/>
    </location>
</feature>
<proteinExistence type="inferred from homology"/>
<evidence type="ECO:0000256" key="6">
    <source>
        <dbReference type="ARBA" id="ARBA00022989"/>
    </source>
</evidence>
<keyword evidence="7 10" id="KW-0472">Membrane</keyword>
<feature type="transmembrane region" description="Helical" evidence="10">
    <location>
        <begin position="375"/>
        <end position="395"/>
    </location>
</feature>
<dbReference type="Proteomes" id="UP001549691">
    <property type="component" value="Unassembled WGS sequence"/>
</dbReference>
<sequence>MSDTGHSAGRSILRGMLWVGGFVFLAKLAGAFKEMAVASGFGTAPAVDGYLLAFNVVNYPVALALGVVSIVLVPLSARLQGGDKAELHRFRSELLGWTLAAGVLIGVGLFLCAPVLPQIVHGQGGGIGEGMLQVLALIVPFGLISSLLASWMLAAGRHLNTLLEAVPSLVLLLALLLLDARPAVLIWGTVFGFAVQAGTFIWFARRAGEFEVPRLSFKALAWIDFRRGFGVMLFAQALTALLPLLDQFFCGSLGDGAISTLGYANRIMALLLGLGATSLSRACLPVLSRVVAKGEDLRGRLGRWVLLIVVASVVCAGVAALLAPQGVRLLFERGAFTPEDSVQVTEVLRWSLIQMPAYFVAIFMFNVMAATQRHAVLIVVILLGIVVKALAYVILIDSLGLNGVVLSSVVMHLFSALCLCLYFFGTWKE</sequence>
<feature type="transmembrane region" description="Helical" evidence="10">
    <location>
        <begin position="132"/>
        <end position="154"/>
    </location>
</feature>
<protein>
    <submittedName>
        <fullName evidence="11">Lipid II flippase MurJ</fullName>
    </submittedName>
</protein>
<keyword evidence="4" id="KW-0133">Cell shape</keyword>
<dbReference type="RefSeq" id="WP_354599618.1">
    <property type="nucleotide sequence ID" value="NZ_JBEWZI010000002.1"/>
</dbReference>
<comment type="similarity">
    <text evidence="9">Belongs to the MurJ/MviN family.</text>
</comment>
<comment type="subcellular location">
    <subcellularLocation>
        <location evidence="1">Cell membrane</location>
        <topology evidence="1">Multi-pass membrane protein</topology>
    </subcellularLocation>
</comment>
<comment type="function">
    <text evidence="8">Involved in peptidoglycan biosynthesis. Transports lipid-linked peptidoglycan precursors from the inner to the outer leaflet of the cytoplasmic membrane.</text>
</comment>
<keyword evidence="5" id="KW-0573">Peptidoglycan synthesis</keyword>
<gene>
    <name evidence="11" type="ORF">ABXR19_03115</name>
</gene>
<evidence type="ECO:0000256" key="8">
    <source>
        <dbReference type="ARBA" id="ARBA00060041"/>
    </source>
</evidence>
<dbReference type="InterPro" id="IPR004268">
    <property type="entry name" value="MurJ"/>
</dbReference>
<feature type="transmembrane region" description="Helical" evidence="10">
    <location>
        <begin position="267"/>
        <end position="292"/>
    </location>
</feature>
<keyword evidence="6 10" id="KW-1133">Transmembrane helix</keyword>
<evidence type="ECO:0000256" key="3">
    <source>
        <dbReference type="ARBA" id="ARBA00022692"/>
    </source>
</evidence>
<organism evidence="11 12">
    <name type="scientific">Uliginosibacterium flavum</name>
    <dbReference type="NCBI Taxonomy" id="1396831"/>
    <lineage>
        <taxon>Bacteria</taxon>
        <taxon>Pseudomonadati</taxon>
        <taxon>Pseudomonadota</taxon>
        <taxon>Betaproteobacteria</taxon>
        <taxon>Rhodocyclales</taxon>
        <taxon>Zoogloeaceae</taxon>
        <taxon>Uliginosibacterium</taxon>
    </lineage>
</organism>
<evidence type="ECO:0000313" key="11">
    <source>
        <dbReference type="EMBL" id="MET7013164.1"/>
    </source>
</evidence>
<keyword evidence="3 10" id="KW-0812">Transmembrane</keyword>
<feature type="transmembrane region" description="Helical" evidence="10">
    <location>
        <begin position="184"/>
        <end position="204"/>
    </location>
</feature>
<evidence type="ECO:0000256" key="10">
    <source>
        <dbReference type="SAM" id="Phobius"/>
    </source>
</evidence>
<comment type="caution">
    <text evidence="11">The sequence shown here is derived from an EMBL/GenBank/DDBJ whole genome shotgun (WGS) entry which is preliminary data.</text>
</comment>
<evidence type="ECO:0000256" key="9">
    <source>
        <dbReference type="ARBA" id="ARBA00061532"/>
    </source>
</evidence>
<reference evidence="11 12" key="1">
    <citation type="submission" date="2024-07" db="EMBL/GenBank/DDBJ databases">
        <title>Uliginosibacterium flavum JJ3220;KACC:17644.</title>
        <authorList>
            <person name="Kim M.K."/>
        </authorList>
    </citation>
    <scope>NUCLEOTIDE SEQUENCE [LARGE SCALE GENOMIC DNA]</scope>
    <source>
        <strain evidence="11 12">KACC:17644</strain>
    </source>
</reference>
<evidence type="ECO:0000256" key="2">
    <source>
        <dbReference type="ARBA" id="ARBA00022475"/>
    </source>
</evidence>
<keyword evidence="2" id="KW-1003">Cell membrane</keyword>
<feature type="transmembrane region" description="Helical" evidence="10">
    <location>
        <begin position="161"/>
        <end position="178"/>
    </location>
</feature>
<evidence type="ECO:0000256" key="4">
    <source>
        <dbReference type="ARBA" id="ARBA00022960"/>
    </source>
</evidence>